<dbReference type="InterPro" id="IPR001789">
    <property type="entry name" value="Sig_transdc_resp-reg_receiver"/>
</dbReference>
<dbReference type="EMBL" id="LSZW01000049">
    <property type="protein sequence ID" value="KXK66071.1"/>
    <property type="molecule type" value="Genomic_DNA"/>
</dbReference>
<comment type="subcellular location">
    <subcellularLocation>
        <location evidence="2">Endomembrane system</location>
        <topology evidence="2">Multi-pass membrane protein</topology>
    </subcellularLocation>
</comment>
<dbReference type="PANTHER" id="PTHR43047:SF72">
    <property type="entry name" value="OSMOSENSING HISTIDINE PROTEIN KINASE SLN1"/>
    <property type="match status" value="1"/>
</dbReference>
<evidence type="ECO:0000256" key="1">
    <source>
        <dbReference type="ARBA" id="ARBA00000085"/>
    </source>
</evidence>
<dbReference type="Pfam" id="PF00072">
    <property type="entry name" value="Response_reg"/>
    <property type="match status" value="1"/>
</dbReference>
<evidence type="ECO:0000256" key="10">
    <source>
        <dbReference type="ARBA" id="ARBA00022842"/>
    </source>
</evidence>
<name>A0A136Q5X1_9FIRM</name>
<evidence type="ECO:0000256" key="11">
    <source>
        <dbReference type="ARBA" id="ARBA00022967"/>
    </source>
</evidence>
<evidence type="ECO:0000256" key="2">
    <source>
        <dbReference type="ARBA" id="ARBA00004127"/>
    </source>
</evidence>
<evidence type="ECO:0000256" key="17">
    <source>
        <dbReference type="PROSITE-ProRule" id="PRU00169"/>
    </source>
</evidence>
<dbReference type="Proteomes" id="UP000070366">
    <property type="component" value="Unassembled WGS sequence"/>
</dbReference>
<keyword evidence="6 17" id="KW-0597">Phosphoprotein</keyword>
<keyword evidence="5" id="KW-0813">Transport</keyword>
<dbReference type="PANTHER" id="PTHR43047">
    <property type="entry name" value="TWO-COMPONENT HISTIDINE PROTEIN KINASE"/>
    <property type="match status" value="1"/>
</dbReference>
<evidence type="ECO:0000313" key="22">
    <source>
        <dbReference type="Proteomes" id="UP000070366"/>
    </source>
</evidence>
<evidence type="ECO:0000313" key="21">
    <source>
        <dbReference type="EMBL" id="KXK66071.1"/>
    </source>
</evidence>
<evidence type="ECO:0000256" key="3">
    <source>
        <dbReference type="ARBA" id="ARBA00012438"/>
    </source>
</evidence>
<evidence type="ECO:0000256" key="9">
    <source>
        <dbReference type="ARBA" id="ARBA00022777"/>
    </source>
</evidence>
<feature type="transmembrane region" description="Helical" evidence="18">
    <location>
        <begin position="380"/>
        <end position="402"/>
    </location>
</feature>
<dbReference type="Gene3D" id="3.30.565.10">
    <property type="entry name" value="Histidine kinase-like ATPase, C-terminal domain"/>
    <property type="match status" value="1"/>
</dbReference>
<keyword evidence="22" id="KW-1185">Reference proteome</keyword>
<dbReference type="STRING" id="626937.HMPREF3293_01099"/>
<comment type="catalytic activity">
    <reaction evidence="1">
        <text>ATP + protein L-histidine = ADP + protein N-phospho-L-histidine.</text>
        <dbReference type="EC" id="2.7.13.3"/>
    </reaction>
</comment>
<evidence type="ECO:0000256" key="14">
    <source>
        <dbReference type="ARBA" id="ARBA00023065"/>
    </source>
</evidence>
<dbReference type="PROSITE" id="PS50110">
    <property type="entry name" value="RESPONSE_REGULATORY"/>
    <property type="match status" value="1"/>
</dbReference>
<dbReference type="KEGG" id="cmiu:B1H56_09220"/>
<dbReference type="Gene3D" id="3.40.50.2300">
    <property type="match status" value="1"/>
</dbReference>
<dbReference type="PRINTS" id="PR00344">
    <property type="entry name" value="BCTRLSENSOR"/>
</dbReference>
<keyword evidence="14" id="KW-0406">Ion transport</keyword>
<accession>A0A136Q5X1</accession>
<evidence type="ECO:0000256" key="7">
    <source>
        <dbReference type="ARBA" id="ARBA00022679"/>
    </source>
</evidence>
<dbReference type="SMART" id="SM00387">
    <property type="entry name" value="HATPase_c"/>
    <property type="match status" value="1"/>
</dbReference>
<feature type="modified residue" description="4-aspartylphosphate" evidence="17">
    <location>
        <position position="248"/>
    </location>
</feature>
<dbReference type="GO" id="GO:0012505">
    <property type="term" value="C:endomembrane system"/>
    <property type="evidence" value="ECO:0007669"/>
    <property type="project" value="UniProtKB-SubCell"/>
</dbReference>
<dbReference type="SUPFAM" id="SSF52172">
    <property type="entry name" value="CheY-like"/>
    <property type="match status" value="1"/>
</dbReference>
<sequence length="403" mass="44539">MINDVLDMSKIESGKMMLNVDILSLREVMDNITNIVQSQIKAKKQIFDIFIKNIQTEHVYCDGTRLTQVLLNILSNAIKFTPERGTIHVALTQEDSPLGEFYVRNHFGVRDTGIGMSPEFQKNIFDSFAREDTKRVQKVEGTGLGMAITKHIVDAMKGAIELKSEVNKGTEFHIILDMERNTEKEEDMLLSAWNVLVVDDDEQLCHSAASSLKKIGVKVDYALDGETAVEIAATHHKEKQGCQIVLLDWKMPGMDGIVTAYDWNEIEEEARKAGVNGFLSKPLFKSTLFYGLRPFIKTTLLESKPLEKRINFIGMLGDTTATGFVLAVMMSNSGSAWDNAKKYIEGGAHGGKGSEAHKAAVVGDTVGDPFKDTPGSSLNILIKLMSMVAVVFTAVIVNYGILQ</sequence>
<dbReference type="SMART" id="SM00448">
    <property type="entry name" value="REC"/>
    <property type="match status" value="1"/>
</dbReference>
<dbReference type="InterPro" id="IPR036890">
    <property type="entry name" value="HATPase_C_sf"/>
</dbReference>
<dbReference type="InterPro" id="IPR011006">
    <property type="entry name" value="CheY-like_superfamily"/>
</dbReference>
<comment type="function">
    <text evidence="16">May play the central regulatory role in sporulation. It may be an element of the effector pathway responsible for the activation of sporulation genes in response to nutritional stress. Spo0A may act in concert with spo0H (a sigma factor) to control the expression of some genes that are critical to the sporulation process.</text>
</comment>
<dbReference type="OrthoDB" id="9814390at2"/>
<dbReference type="GO" id="GO:0000155">
    <property type="term" value="F:phosphorelay sensor kinase activity"/>
    <property type="evidence" value="ECO:0007669"/>
    <property type="project" value="TreeGrafter"/>
</dbReference>
<evidence type="ECO:0000256" key="18">
    <source>
        <dbReference type="SAM" id="Phobius"/>
    </source>
</evidence>
<keyword evidence="15 18" id="KW-0472">Membrane</keyword>
<dbReference type="PROSITE" id="PS50109">
    <property type="entry name" value="HIS_KIN"/>
    <property type="match status" value="1"/>
</dbReference>
<feature type="domain" description="Response regulatory" evidence="20">
    <location>
        <begin position="194"/>
        <end position="308"/>
    </location>
</feature>
<dbReference type="InterPro" id="IPR004131">
    <property type="entry name" value="PPase-energised_H-pump"/>
</dbReference>
<dbReference type="GO" id="GO:0009678">
    <property type="term" value="F:diphosphate hydrolysis-driven proton transmembrane transporter activity"/>
    <property type="evidence" value="ECO:0007669"/>
    <property type="project" value="InterPro"/>
</dbReference>
<dbReference type="InterPro" id="IPR003594">
    <property type="entry name" value="HATPase_dom"/>
</dbReference>
<keyword evidence="8 18" id="KW-0812">Transmembrane</keyword>
<evidence type="ECO:0000259" key="20">
    <source>
        <dbReference type="PROSITE" id="PS50110"/>
    </source>
</evidence>
<dbReference type="InterPro" id="IPR005467">
    <property type="entry name" value="His_kinase_dom"/>
</dbReference>
<evidence type="ECO:0000256" key="15">
    <source>
        <dbReference type="ARBA" id="ARBA00023136"/>
    </source>
</evidence>
<dbReference type="GO" id="GO:0009927">
    <property type="term" value="F:histidine phosphotransfer kinase activity"/>
    <property type="evidence" value="ECO:0007669"/>
    <property type="project" value="TreeGrafter"/>
</dbReference>
<keyword evidence="7" id="KW-0808">Transferase</keyword>
<dbReference type="GO" id="GO:0004427">
    <property type="term" value="F:inorganic diphosphate phosphatase activity"/>
    <property type="evidence" value="ECO:0007669"/>
    <property type="project" value="InterPro"/>
</dbReference>
<evidence type="ECO:0000256" key="6">
    <source>
        <dbReference type="ARBA" id="ARBA00022553"/>
    </source>
</evidence>
<evidence type="ECO:0000256" key="16">
    <source>
        <dbReference type="ARBA" id="ARBA00024867"/>
    </source>
</evidence>
<evidence type="ECO:0000256" key="8">
    <source>
        <dbReference type="ARBA" id="ARBA00022692"/>
    </source>
</evidence>
<dbReference type="PATRIC" id="fig|626937.4.peg.1085"/>
<feature type="domain" description="Histidine kinase" evidence="19">
    <location>
        <begin position="1"/>
        <end position="180"/>
    </location>
</feature>
<dbReference type="Pfam" id="PF03030">
    <property type="entry name" value="H_PPase"/>
    <property type="match status" value="1"/>
</dbReference>
<dbReference type="SUPFAM" id="SSF55874">
    <property type="entry name" value="ATPase domain of HSP90 chaperone/DNA topoisomerase II/histidine kinase"/>
    <property type="match status" value="1"/>
</dbReference>
<keyword evidence="11" id="KW-1278">Translocase</keyword>
<dbReference type="CDD" id="cd17546">
    <property type="entry name" value="REC_hyHK_CKI1_RcsC-like"/>
    <property type="match status" value="1"/>
</dbReference>
<evidence type="ECO:0000259" key="19">
    <source>
        <dbReference type="PROSITE" id="PS50109"/>
    </source>
</evidence>
<dbReference type="FunFam" id="3.30.565.10:FF:000006">
    <property type="entry name" value="Sensor histidine kinase WalK"/>
    <property type="match status" value="1"/>
</dbReference>
<comment type="caution">
    <text evidence="21">The sequence shown here is derived from an EMBL/GenBank/DDBJ whole genome shotgun (WGS) entry which is preliminary data.</text>
</comment>
<proteinExistence type="predicted"/>
<keyword evidence="10" id="KW-0460">Magnesium</keyword>
<organism evidence="21 22">
    <name type="scientific">Christensenella minuta</name>
    <dbReference type="NCBI Taxonomy" id="626937"/>
    <lineage>
        <taxon>Bacteria</taxon>
        <taxon>Bacillati</taxon>
        <taxon>Bacillota</taxon>
        <taxon>Clostridia</taxon>
        <taxon>Christensenellales</taxon>
        <taxon>Christensenellaceae</taxon>
        <taxon>Christensenella</taxon>
    </lineage>
</organism>
<protein>
    <recommendedName>
        <fullName evidence="4">Stage 0 sporulation protein A homolog</fullName>
        <ecNumber evidence="3">2.7.13.3</ecNumber>
    </recommendedName>
</protein>
<dbReference type="AlphaFoldDB" id="A0A136Q5X1"/>
<dbReference type="Pfam" id="PF02518">
    <property type="entry name" value="HATPase_c"/>
    <property type="match status" value="1"/>
</dbReference>
<evidence type="ECO:0000256" key="4">
    <source>
        <dbReference type="ARBA" id="ARBA00018672"/>
    </source>
</evidence>
<keyword evidence="9 21" id="KW-0418">Kinase</keyword>
<dbReference type="GO" id="GO:0005886">
    <property type="term" value="C:plasma membrane"/>
    <property type="evidence" value="ECO:0007669"/>
    <property type="project" value="TreeGrafter"/>
</dbReference>
<keyword evidence="13" id="KW-0902">Two-component regulatory system</keyword>
<evidence type="ECO:0000256" key="5">
    <source>
        <dbReference type="ARBA" id="ARBA00022448"/>
    </source>
</evidence>
<keyword evidence="12 18" id="KW-1133">Transmembrane helix</keyword>
<dbReference type="EC" id="2.7.13.3" evidence="3"/>
<reference evidence="21 22" key="1">
    <citation type="submission" date="2016-02" db="EMBL/GenBank/DDBJ databases">
        <authorList>
            <person name="Wen L."/>
            <person name="He K."/>
            <person name="Yang H."/>
        </authorList>
    </citation>
    <scope>NUCLEOTIDE SEQUENCE [LARGE SCALE GENOMIC DNA]</scope>
    <source>
        <strain evidence="21 22">DSM 22607</strain>
    </source>
</reference>
<gene>
    <name evidence="21" type="ORF">HMPREF3293_01099</name>
</gene>
<evidence type="ECO:0000256" key="13">
    <source>
        <dbReference type="ARBA" id="ARBA00023012"/>
    </source>
</evidence>
<dbReference type="InterPro" id="IPR004358">
    <property type="entry name" value="Sig_transdc_His_kin-like_C"/>
</dbReference>
<evidence type="ECO:0000256" key="12">
    <source>
        <dbReference type="ARBA" id="ARBA00022989"/>
    </source>
</evidence>